<dbReference type="InterPro" id="IPR010662">
    <property type="entry name" value="RBBP9/YdeN"/>
</dbReference>
<dbReference type="InterPro" id="IPR029058">
    <property type="entry name" value="AB_hydrolase_fold"/>
</dbReference>
<dbReference type="PANTHER" id="PTHR15394">
    <property type="entry name" value="SERINE HYDROLASE RBBP9"/>
    <property type="match status" value="1"/>
</dbReference>
<dbReference type="STRING" id="1802206.A3D35_00465"/>
<evidence type="ECO:0008006" key="3">
    <source>
        <dbReference type="Google" id="ProtNLM"/>
    </source>
</evidence>
<gene>
    <name evidence="1" type="ORF">A3D35_00465</name>
</gene>
<dbReference type="Proteomes" id="UP000176421">
    <property type="component" value="Unassembled WGS sequence"/>
</dbReference>
<reference evidence="1 2" key="1">
    <citation type="journal article" date="2016" name="Nat. Commun.">
        <title>Thousands of microbial genomes shed light on interconnected biogeochemical processes in an aquifer system.</title>
        <authorList>
            <person name="Anantharaman K."/>
            <person name="Brown C.T."/>
            <person name="Hug L.A."/>
            <person name="Sharon I."/>
            <person name="Castelle C.J."/>
            <person name="Probst A.J."/>
            <person name="Thomas B.C."/>
            <person name="Singh A."/>
            <person name="Wilkins M.J."/>
            <person name="Karaoz U."/>
            <person name="Brodie E.L."/>
            <person name="Williams K.H."/>
            <person name="Hubbard S.S."/>
            <person name="Banfield J.F."/>
        </authorList>
    </citation>
    <scope>NUCLEOTIDE SEQUENCE [LARGE SCALE GENOMIC DNA]</scope>
</reference>
<proteinExistence type="predicted"/>
<organism evidence="1 2">
    <name type="scientific">Candidatus Staskawiczbacteria bacterium RIFCSPHIGHO2_02_FULL_34_9</name>
    <dbReference type="NCBI Taxonomy" id="1802206"/>
    <lineage>
        <taxon>Bacteria</taxon>
        <taxon>Candidatus Staskawicziibacteriota</taxon>
    </lineage>
</organism>
<dbReference type="PANTHER" id="PTHR15394:SF3">
    <property type="entry name" value="SERINE HYDROLASE RBBP9"/>
    <property type="match status" value="1"/>
</dbReference>
<name>A0A1G2HYB2_9BACT</name>
<comment type="caution">
    <text evidence="1">The sequence shown here is derived from an EMBL/GenBank/DDBJ whole genome shotgun (WGS) entry which is preliminary data.</text>
</comment>
<evidence type="ECO:0000313" key="2">
    <source>
        <dbReference type="Proteomes" id="UP000176421"/>
    </source>
</evidence>
<dbReference type="SUPFAM" id="SSF53474">
    <property type="entry name" value="alpha/beta-Hydrolases"/>
    <property type="match status" value="1"/>
</dbReference>
<sequence length="202" mass="23678">MKKQIIVIHGGATFNSHQEYIHFLKQGGVSANTFKTKRSWKDFLQKELGEEFEVFTPQMPNKYNASYEDWKIWFERIIPFINDNVILIGHSLGGIFLAKYLSKNIFAKKISAVLLVAAPFDDKDLQETLGDFILPLSLEKFYNQTKKIYLFFSNDDPVVPFEQMSKYKNVLLNAQMFTFTDRQHFNQESFPEILELLKNIQF</sequence>
<evidence type="ECO:0000313" key="1">
    <source>
        <dbReference type="EMBL" id="OGZ67447.1"/>
    </source>
</evidence>
<dbReference type="Pfam" id="PF06821">
    <property type="entry name" value="Ser_hydrolase"/>
    <property type="match status" value="1"/>
</dbReference>
<dbReference type="EMBL" id="MHOS01000037">
    <property type="protein sequence ID" value="OGZ67447.1"/>
    <property type="molecule type" value="Genomic_DNA"/>
</dbReference>
<dbReference type="GO" id="GO:0016787">
    <property type="term" value="F:hydrolase activity"/>
    <property type="evidence" value="ECO:0007669"/>
    <property type="project" value="InterPro"/>
</dbReference>
<dbReference type="Gene3D" id="3.40.50.1820">
    <property type="entry name" value="alpha/beta hydrolase"/>
    <property type="match status" value="1"/>
</dbReference>
<protein>
    <recommendedName>
        <fullName evidence="3">AB hydrolase-1 domain-containing protein</fullName>
    </recommendedName>
</protein>
<accession>A0A1G2HYB2</accession>
<dbReference type="AlphaFoldDB" id="A0A1G2HYB2"/>